<reference evidence="1" key="1">
    <citation type="submission" date="2018-05" db="EMBL/GenBank/DDBJ databases">
        <authorList>
            <person name="Lanie J.A."/>
            <person name="Ng W.-L."/>
            <person name="Kazmierczak K.M."/>
            <person name="Andrzejewski T.M."/>
            <person name="Davidsen T.M."/>
            <person name="Wayne K.J."/>
            <person name="Tettelin H."/>
            <person name="Glass J.I."/>
            <person name="Rusch D."/>
            <person name="Podicherti R."/>
            <person name="Tsui H.-C.T."/>
            <person name="Winkler M.E."/>
        </authorList>
    </citation>
    <scope>NUCLEOTIDE SEQUENCE</scope>
</reference>
<evidence type="ECO:0000313" key="1">
    <source>
        <dbReference type="EMBL" id="SVB36504.1"/>
    </source>
</evidence>
<accession>A0A382DEU6</accession>
<sequence length="36" mass="4177">MLISFNQYKFTTKIKDIPIVESIIATKMAHQVKEIP</sequence>
<dbReference type="EMBL" id="UINC01038869">
    <property type="protein sequence ID" value="SVB36504.1"/>
    <property type="molecule type" value="Genomic_DNA"/>
</dbReference>
<protein>
    <submittedName>
        <fullName evidence="1">Uncharacterized protein</fullName>
    </submittedName>
</protein>
<gene>
    <name evidence="1" type="ORF">METZ01_LOCUS189358</name>
</gene>
<proteinExistence type="predicted"/>
<name>A0A382DEU6_9ZZZZ</name>
<organism evidence="1">
    <name type="scientific">marine metagenome</name>
    <dbReference type="NCBI Taxonomy" id="408172"/>
    <lineage>
        <taxon>unclassified sequences</taxon>
        <taxon>metagenomes</taxon>
        <taxon>ecological metagenomes</taxon>
    </lineage>
</organism>
<feature type="non-terminal residue" evidence="1">
    <location>
        <position position="36"/>
    </location>
</feature>
<dbReference type="AlphaFoldDB" id="A0A382DEU6"/>